<dbReference type="Proteomes" id="UP000037395">
    <property type="component" value="Unassembled WGS sequence"/>
</dbReference>
<protein>
    <submittedName>
        <fullName evidence="2">Uncharacterized protein</fullName>
    </submittedName>
</protein>
<organism evidence="2 3">
    <name type="scientific">Kitasatospora aureofaciens</name>
    <name type="common">Streptomyces aureofaciens</name>
    <dbReference type="NCBI Taxonomy" id="1894"/>
    <lineage>
        <taxon>Bacteria</taxon>
        <taxon>Bacillati</taxon>
        <taxon>Actinomycetota</taxon>
        <taxon>Actinomycetes</taxon>
        <taxon>Kitasatosporales</taxon>
        <taxon>Streptomycetaceae</taxon>
        <taxon>Kitasatospora</taxon>
    </lineage>
</organism>
<evidence type="ECO:0000256" key="1">
    <source>
        <dbReference type="SAM" id="MobiDB-lite"/>
    </source>
</evidence>
<gene>
    <name evidence="2" type="ORF">HS99_0009290</name>
</gene>
<dbReference type="AlphaFoldDB" id="A0A1E7N1W3"/>
<evidence type="ECO:0000313" key="2">
    <source>
        <dbReference type="EMBL" id="OEV34674.1"/>
    </source>
</evidence>
<name>A0A1E7N1W3_KITAU</name>
<sequence>MMGRGEVARVEEQADEAADGDGQRYRAVTAGSGAPFASLCARMAVRQERTAAEAEAPGRATVLLVPSCGKGKAAGRSADRLRCAPVPGARVTG</sequence>
<dbReference type="EMBL" id="JPRF03000043">
    <property type="protein sequence ID" value="OEV34674.1"/>
    <property type="molecule type" value="Genomic_DNA"/>
</dbReference>
<proteinExistence type="predicted"/>
<reference evidence="2" key="1">
    <citation type="submission" date="2016-08" db="EMBL/GenBank/DDBJ databases">
        <title>Sequencing, Assembly and Comparative Genomics of S. aureofaciens ATCC 10762.</title>
        <authorList>
            <person name="Gradnigo J.S."/>
            <person name="Johnson N."/>
            <person name="Somerville G.A."/>
        </authorList>
    </citation>
    <scope>NUCLEOTIDE SEQUENCE [LARGE SCALE GENOMIC DNA]</scope>
    <source>
        <strain evidence="2">ATCC 10762</strain>
    </source>
</reference>
<comment type="caution">
    <text evidence="2">The sequence shown here is derived from an EMBL/GenBank/DDBJ whole genome shotgun (WGS) entry which is preliminary data.</text>
</comment>
<evidence type="ECO:0000313" key="3">
    <source>
        <dbReference type="Proteomes" id="UP000037395"/>
    </source>
</evidence>
<keyword evidence="3" id="KW-1185">Reference proteome</keyword>
<accession>A0A1E7N1W3</accession>
<feature type="compositionally biased region" description="Basic and acidic residues" evidence="1">
    <location>
        <begin position="1"/>
        <end position="12"/>
    </location>
</feature>
<feature type="region of interest" description="Disordered" evidence="1">
    <location>
        <begin position="1"/>
        <end position="23"/>
    </location>
</feature>
<dbReference type="KEGG" id="kau:B6264_26490"/>